<reference evidence="3" key="1">
    <citation type="journal article" date="2020" name="Stud. Mycol.">
        <title>101 Dothideomycetes genomes: a test case for predicting lifestyles and emergence of pathogens.</title>
        <authorList>
            <person name="Haridas S."/>
            <person name="Albert R."/>
            <person name="Binder M."/>
            <person name="Bloem J."/>
            <person name="Labutti K."/>
            <person name="Salamov A."/>
            <person name="Andreopoulos B."/>
            <person name="Baker S."/>
            <person name="Barry K."/>
            <person name="Bills G."/>
            <person name="Bluhm B."/>
            <person name="Cannon C."/>
            <person name="Castanera R."/>
            <person name="Culley D."/>
            <person name="Daum C."/>
            <person name="Ezra D."/>
            <person name="Gonzalez J."/>
            <person name="Henrissat B."/>
            <person name="Kuo A."/>
            <person name="Liang C."/>
            <person name="Lipzen A."/>
            <person name="Lutzoni F."/>
            <person name="Magnuson J."/>
            <person name="Mondo S."/>
            <person name="Nolan M."/>
            <person name="Ohm R."/>
            <person name="Pangilinan J."/>
            <person name="Park H.-J."/>
            <person name="Ramirez L."/>
            <person name="Alfaro M."/>
            <person name="Sun H."/>
            <person name="Tritt A."/>
            <person name="Yoshinaga Y."/>
            <person name="Zwiers L.-H."/>
            <person name="Turgeon B."/>
            <person name="Goodwin S."/>
            <person name="Spatafora J."/>
            <person name="Crous P."/>
            <person name="Grigoriev I."/>
        </authorList>
    </citation>
    <scope>NUCLEOTIDE SEQUENCE</scope>
    <source>
        <strain evidence="3">CBS 113389</strain>
    </source>
</reference>
<dbReference type="Proteomes" id="UP000799767">
    <property type="component" value="Unassembled WGS sequence"/>
</dbReference>
<dbReference type="PRINTS" id="PR00081">
    <property type="entry name" value="GDHRDH"/>
</dbReference>
<evidence type="ECO:0000313" key="3">
    <source>
        <dbReference type="EMBL" id="KAF2484933.1"/>
    </source>
</evidence>
<accession>A0A6A6PZR8</accession>
<dbReference type="GO" id="GO:0016491">
    <property type="term" value="F:oxidoreductase activity"/>
    <property type="evidence" value="ECO:0007669"/>
    <property type="project" value="UniProtKB-KW"/>
</dbReference>
<keyword evidence="4" id="KW-1185">Reference proteome</keyword>
<evidence type="ECO:0000256" key="1">
    <source>
        <dbReference type="ARBA" id="ARBA00006484"/>
    </source>
</evidence>
<keyword evidence="2" id="KW-0560">Oxidoreductase</keyword>
<gene>
    <name evidence="3" type="ORF">BDY17DRAFT_308409</name>
</gene>
<organism evidence="3 4">
    <name type="scientific">Neohortaea acidophila</name>
    <dbReference type="NCBI Taxonomy" id="245834"/>
    <lineage>
        <taxon>Eukaryota</taxon>
        <taxon>Fungi</taxon>
        <taxon>Dikarya</taxon>
        <taxon>Ascomycota</taxon>
        <taxon>Pezizomycotina</taxon>
        <taxon>Dothideomycetes</taxon>
        <taxon>Dothideomycetidae</taxon>
        <taxon>Mycosphaerellales</taxon>
        <taxon>Teratosphaeriaceae</taxon>
        <taxon>Neohortaea</taxon>
    </lineage>
</organism>
<comment type="similarity">
    <text evidence="1">Belongs to the short-chain dehydrogenases/reductases (SDR) family.</text>
</comment>
<dbReference type="InterPro" id="IPR002347">
    <property type="entry name" value="SDR_fam"/>
</dbReference>
<proteinExistence type="inferred from homology"/>
<evidence type="ECO:0008006" key="5">
    <source>
        <dbReference type="Google" id="ProtNLM"/>
    </source>
</evidence>
<dbReference type="SUPFAM" id="SSF51735">
    <property type="entry name" value="NAD(P)-binding Rossmann-fold domains"/>
    <property type="match status" value="1"/>
</dbReference>
<name>A0A6A6PZR8_9PEZI</name>
<protein>
    <recommendedName>
        <fullName evidence="5">Short-chain dehydrogenase</fullName>
    </recommendedName>
</protein>
<evidence type="ECO:0000313" key="4">
    <source>
        <dbReference type="Proteomes" id="UP000799767"/>
    </source>
</evidence>
<dbReference type="InterPro" id="IPR036291">
    <property type="entry name" value="NAD(P)-bd_dom_sf"/>
</dbReference>
<dbReference type="OrthoDB" id="191139at2759"/>
<sequence length="340" mass="37322">MSRYAEAHKTPRGPGDARPTALQVVEDEGFIGKLTDKVFLVTGVSSGIGVETMRALYATGGHVFGTVRNMEKGQKAVEEVKAKTTGGQITLLEMDNESLASVKQAAEAFLRQSKKLNILINNAGVMATPEGRTKDGFELQFGTNHVAHFYLFQLLKDTLLSSSTPAFPSRVVSVSSFGHRQGSVRFDDNFEFTRDPYNPGASYGQSKTANIWLANEIERRYGTRGLHATSLHPGGILTGLQIHAWDPNNPPAMLKEPTVANYLKNTEQGAATSVYAALSAEWKDKGGRYLSDCVEQGPFAHPEDPMFVGDDGYEKWAYDEEGEARLWKESLRLVGLTDDR</sequence>
<evidence type="ECO:0000256" key="2">
    <source>
        <dbReference type="ARBA" id="ARBA00023002"/>
    </source>
</evidence>
<dbReference type="EMBL" id="MU001633">
    <property type="protein sequence ID" value="KAF2484933.1"/>
    <property type="molecule type" value="Genomic_DNA"/>
</dbReference>
<dbReference type="AlphaFoldDB" id="A0A6A6PZR8"/>
<dbReference type="Pfam" id="PF00106">
    <property type="entry name" value="adh_short"/>
    <property type="match status" value="1"/>
</dbReference>
<dbReference type="Gene3D" id="3.40.50.720">
    <property type="entry name" value="NAD(P)-binding Rossmann-like Domain"/>
    <property type="match status" value="1"/>
</dbReference>
<dbReference type="GeneID" id="54476209"/>
<dbReference type="PANTHER" id="PTHR24320:SF272">
    <property type="entry name" value="NAD(P)-BINDING ROSSMANN-FOLD SUPERFAMILY PROTEIN"/>
    <property type="match status" value="1"/>
</dbReference>
<dbReference type="PANTHER" id="PTHR24320">
    <property type="entry name" value="RETINOL DEHYDROGENASE"/>
    <property type="match status" value="1"/>
</dbReference>
<dbReference type="RefSeq" id="XP_033591502.1">
    <property type="nucleotide sequence ID" value="XM_033735207.1"/>
</dbReference>